<dbReference type="EMBL" id="JABSTQ010009343">
    <property type="protein sequence ID" value="KAG0430213.1"/>
    <property type="molecule type" value="Genomic_DNA"/>
</dbReference>
<keyword evidence="2" id="KW-1185">Reference proteome</keyword>
<protein>
    <submittedName>
        <fullName evidence="1">Uncharacterized protein</fullName>
    </submittedName>
</protein>
<reference evidence="1 2" key="1">
    <citation type="journal article" date="2020" name="Cell">
        <title>Large-Scale Comparative Analyses of Tick Genomes Elucidate Their Genetic Diversity and Vector Capacities.</title>
        <authorList>
            <consortium name="Tick Genome and Microbiome Consortium (TIGMIC)"/>
            <person name="Jia N."/>
            <person name="Wang J."/>
            <person name="Shi W."/>
            <person name="Du L."/>
            <person name="Sun Y."/>
            <person name="Zhan W."/>
            <person name="Jiang J.F."/>
            <person name="Wang Q."/>
            <person name="Zhang B."/>
            <person name="Ji P."/>
            <person name="Bell-Sakyi L."/>
            <person name="Cui X.M."/>
            <person name="Yuan T.T."/>
            <person name="Jiang B.G."/>
            <person name="Yang W.F."/>
            <person name="Lam T.T."/>
            <person name="Chang Q.C."/>
            <person name="Ding S.J."/>
            <person name="Wang X.J."/>
            <person name="Zhu J.G."/>
            <person name="Ruan X.D."/>
            <person name="Zhao L."/>
            <person name="Wei J.T."/>
            <person name="Ye R.Z."/>
            <person name="Que T.C."/>
            <person name="Du C.H."/>
            <person name="Zhou Y.H."/>
            <person name="Cheng J.X."/>
            <person name="Dai P.F."/>
            <person name="Guo W.B."/>
            <person name="Han X.H."/>
            <person name="Huang E.J."/>
            <person name="Li L.F."/>
            <person name="Wei W."/>
            <person name="Gao Y.C."/>
            <person name="Liu J.Z."/>
            <person name="Shao H.Z."/>
            <person name="Wang X."/>
            <person name="Wang C.C."/>
            <person name="Yang T.C."/>
            <person name="Huo Q.B."/>
            <person name="Li W."/>
            <person name="Chen H.Y."/>
            <person name="Chen S.E."/>
            <person name="Zhou L.G."/>
            <person name="Ni X.B."/>
            <person name="Tian J.H."/>
            <person name="Sheng Y."/>
            <person name="Liu T."/>
            <person name="Pan Y.S."/>
            <person name="Xia L.Y."/>
            <person name="Li J."/>
            <person name="Zhao F."/>
            <person name="Cao W.C."/>
        </authorList>
    </citation>
    <scope>NUCLEOTIDE SEQUENCE [LARGE SCALE GENOMIC DNA]</scope>
    <source>
        <strain evidence="1">Iper-2018</strain>
    </source>
</reference>
<evidence type="ECO:0000313" key="2">
    <source>
        <dbReference type="Proteomes" id="UP000805193"/>
    </source>
</evidence>
<accession>A0AC60QBM1</accession>
<organism evidence="1 2">
    <name type="scientific">Ixodes persulcatus</name>
    <name type="common">Taiga tick</name>
    <dbReference type="NCBI Taxonomy" id="34615"/>
    <lineage>
        <taxon>Eukaryota</taxon>
        <taxon>Metazoa</taxon>
        <taxon>Ecdysozoa</taxon>
        <taxon>Arthropoda</taxon>
        <taxon>Chelicerata</taxon>
        <taxon>Arachnida</taxon>
        <taxon>Acari</taxon>
        <taxon>Parasitiformes</taxon>
        <taxon>Ixodida</taxon>
        <taxon>Ixodoidea</taxon>
        <taxon>Ixodidae</taxon>
        <taxon>Ixodinae</taxon>
        <taxon>Ixodes</taxon>
    </lineage>
</organism>
<gene>
    <name evidence="1" type="ORF">HPB47_022899</name>
</gene>
<dbReference type="Proteomes" id="UP000805193">
    <property type="component" value="Unassembled WGS sequence"/>
</dbReference>
<evidence type="ECO:0000313" key="1">
    <source>
        <dbReference type="EMBL" id="KAG0430213.1"/>
    </source>
</evidence>
<comment type="caution">
    <text evidence="1">The sequence shown here is derived from an EMBL/GenBank/DDBJ whole genome shotgun (WGS) entry which is preliminary data.</text>
</comment>
<sequence>MTESELLLKTKIHYYCREKYYHSMQRVAVEGIKRYSGDPVYRLYFGISLIFEGRLQEGIRELDVVKESKDVALGGILALILAHKRCSIVDKEAVAQLDAQLKETRKQAGEKMLYYAGLFLFLTRRYDKAKEYIDRMLKVSPPTREGLILKGWNEILNTKDKKSAIQYFESTGAAMPEALFGKAKCFECSSELMKALEVINQAVVLYSGFVPALLEKMKIHLAMSDWDQMLDSCNRALSQDANCIEALVHIVLHLVCKNGDYKEVSHQLVLSELLLNLEKVEPKNGGLYHKIAQLLSRTCSRQDTILQHTYVIAEKACSLEPSNADYMSELGYQRILQGKLKDAAKHYRAALKMDEASITALTGNAPVLGIIWCQLLEGQYDVASQQLELLKEIHKTSSMTPELLYLCALSVHKGRPEELQQHLSQCVDAHFAKMEGLSLGSEYLLLLNPDFIFQIVSLYLQYSPDKPIEAGQTIPESLKKSQTILQPVTRSCPGCVEAIYLMGKLKYLSGDLVAAQGLLEKCSHQYSSFADAQMLLAQIHLHQGNVKSASQMLETALSYNFEVRDQPTFHLIKAKILKHQGEFQEALQLLNAAMTLSGTKPSSTSQKRPKHELGTSDRVSLYLELADTYRRLDQQDEAVKVMQEAVSTFRDTPEEVRVTIASSELALLRGNTEEALALLRNIGPDQPYFQQAREKMADIYLTHRKDPRLYASCYRNSLTLASPVKMRGARMHFPLLQPDNAIGAYEQALRKNPRDSMVARKIGQALIKTHQFDRAITYYKAAIKAGGQALMKYDLAELLAKVKRLQDAEDIINAALEGLQKDSDLTSLQWESKFQLLLAQVQQTHNKDDLAVKALNKAFETQSRVMIRVPQEQPDSLYEQKQLAVTICKSLAEHNELKRDYVPAARFYKQALSYDQNNLEILLALAKLEMTSNNLESAKQYCNTVLQHDKENDSATLMMADLMFRKTDLESSMFHFQQLLERKPDYFPALARLIEAMRRLGKLENAESLLKKASELLPRSGTNGGYFYCKGLHEWYTGNPAGAMKSFNKARHDPDWGLISTYHMIEICINPDNETIGGETFNNGDIGTRDTAKIDYREGAIQTAERLLNVPPFQELRPKMSGDSDFRLMSNFIHLAKKTKTDAEISLNEFLQFTSEERNRDHVGAILGMATAHMILKQVPRARHQLKRVMKAPWNFGDAEYLEKCWTLLADIYIQVGKWDMKLCLFLSAMQSCTKAYEYMGYIMEKEQSFKEAALYYESAWKQGSQNNPAMGYKLAFNYLKAKRYTDAIDVCHVVLTKCPTYPKIKKDILEKARSNLRT</sequence>
<name>A0AC60QBM1_IXOPE</name>
<proteinExistence type="predicted"/>